<name>A0AAV7WFP8_PLEWA</name>
<feature type="region of interest" description="Disordered" evidence="1">
    <location>
        <begin position="1"/>
        <end position="27"/>
    </location>
</feature>
<dbReference type="Proteomes" id="UP001066276">
    <property type="component" value="Chromosome 1_2"/>
</dbReference>
<accession>A0AAV7WFP8</accession>
<dbReference type="AlphaFoldDB" id="A0AAV7WFP8"/>
<evidence type="ECO:0000256" key="1">
    <source>
        <dbReference type="SAM" id="MobiDB-lite"/>
    </source>
</evidence>
<dbReference type="EMBL" id="JANPWB010000002">
    <property type="protein sequence ID" value="KAJ1210879.1"/>
    <property type="molecule type" value="Genomic_DNA"/>
</dbReference>
<gene>
    <name evidence="2" type="ORF">NDU88_006241</name>
</gene>
<comment type="caution">
    <text evidence="2">The sequence shown here is derived from an EMBL/GenBank/DDBJ whole genome shotgun (WGS) entry which is preliminary data.</text>
</comment>
<keyword evidence="3" id="KW-1185">Reference proteome</keyword>
<evidence type="ECO:0000313" key="3">
    <source>
        <dbReference type="Proteomes" id="UP001066276"/>
    </source>
</evidence>
<organism evidence="2 3">
    <name type="scientific">Pleurodeles waltl</name>
    <name type="common">Iberian ribbed newt</name>
    <dbReference type="NCBI Taxonomy" id="8319"/>
    <lineage>
        <taxon>Eukaryota</taxon>
        <taxon>Metazoa</taxon>
        <taxon>Chordata</taxon>
        <taxon>Craniata</taxon>
        <taxon>Vertebrata</taxon>
        <taxon>Euteleostomi</taxon>
        <taxon>Amphibia</taxon>
        <taxon>Batrachia</taxon>
        <taxon>Caudata</taxon>
        <taxon>Salamandroidea</taxon>
        <taxon>Salamandridae</taxon>
        <taxon>Pleurodelinae</taxon>
        <taxon>Pleurodeles</taxon>
    </lineage>
</organism>
<proteinExistence type="predicted"/>
<evidence type="ECO:0000313" key="2">
    <source>
        <dbReference type="EMBL" id="KAJ1210879.1"/>
    </source>
</evidence>
<sequence length="66" mass="7455">MSNERGGRRLRLHPLKQEGPRSGTNVREERLKELRLIQGTPGERNYAAAPVTSVAWQNTDKTEAVQ</sequence>
<reference evidence="2" key="1">
    <citation type="journal article" date="2022" name="bioRxiv">
        <title>Sequencing and chromosome-scale assembly of the giantPleurodeles waltlgenome.</title>
        <authorList>
            <person name="Brown T."/>
            <person name="Elewa A."/>
            <person name="Iarovenko S."/>
            <person name="Subramanian E."/>
            <person name="Araus A.J."/>
            <person name="Petzold A."/>
            <person name="Susuki M."/>
            <person name="Suzuki K.-i.T."/>
            <person name="Hayashi T."/>
            <person name="Toyoda A."/>
            <person name="Oliveira C."/>
            <person name="Osipova E."/>
            <person name="Leigh N.D."/>
            <person name="Simon A."/>
            <person name="Yun M.H."/>
        </authorList>
    </citation>
    <scope>NUCLEOTIDE SEQUENCE</scope>
    <source>
        <strain evidence="2">20211129_DDA</strain>
        <tissue evidence="2">Liver</tissue>
    </source>
</reference>
<protein>
    <submittedName>
        <fullName evidence="2">Uncharacterized protein</fullName>
    </submittedName>
</protein>